<dbReference type="InterPro" id="IPR001680">
    <property type="entry name" value="WD40_rpt"/>
</dbReference>
<dbReference type="Gene3D" id="2.130.10.10">
    <property type="entry name" value="YVTN repeat-like/Quinoprotein amine dehydrogenase"/>
    <property type="match status" value="1"/>
</dbReference>
<dbReference type="SMART" id="SM00320">
    <property type="entry name" value="WD40"/>
    <property type="match status" value="3"/>
</dbReference>
<gene>
    <name evidence="9" type="ORF">BINO364_LOCUS10787</name>
</gene>
<dbReference type="GO" id="GO:0005634">
    <property type="term" value="C:nucleus"/>
    <property type="evidence" value="ECO:0007669"/>
    <property type="project" value="UniProtKB-SubCell"/>
</dbReference>
<keyword evidence="10" id="KW-1185">Reference proteome</keyword>
<evidence type="ECO:0008006" key="11">
    <source>
        <dbReference type="Google" id="ProtNLM"/>
    </source>
</evidence>
<keyword evidence="2 8" id="KW-0853">WD repeat</keyword>
<dbReference type="EMBL" id="OV170225">
    <property type="protein sequence ID" value="CAH0725174.1"/>
    <property type="molecule type" value="Genomic_DNA"/>
</dbReference>
<evidence type="ECO:0000256" key="7">
    <source>
        <dbReference type="ARBA" id="ARBA00093542"/>
    </source>
</evidence>
<evidence type="ECO:0000256" key="1">
    <source>
        <dbReference type="ARBA" id="ARBA00004123"/>
    </source>
</evidence>
<reference evidence="9" key="1">
    <citation type="submission" date="2021-12" db="EMBL/GenBank/DDBJ databases">
        <authorList>
            <person name="Martin H S."/>
        </authorList>
    </citation>
    <scope>NUCLEOTIDE SEQUENCE</scope>
</reference>
<dbReference type="GO" id="GO:0005829">
    <property type="term" value="C:cytosol"/>
    <property type="evidence" value="ECO:0007669"/>
    <property type="project" value="TreeGrafter"/>
</dbReference>
<dbReference type="PROSITE" id="PS50082">
    <property type="entry name" value="WD_REPEATS_2"/>
    <property type="match status" value="1"/>
</dbReference>
<evidence type="ECO:0000256" key="2">
    <source>
        <dbReference type="ARBA" id="ARBA00022574"/>
    </source>
</evidence>
<keyword evidence="4" id="KW-0677">Repeat</keyword>
<feature type="non-terminal residue" evidence="9">
    <location>
        <position position="374"/>
    </location>
</feature>
<dbReference type="InterPro" id="IPR036322">
    <property type="entry name" value="WD40_repeat_dom_sf"/>
</dbReference>
<comment type="subunit">
    <text evidence="7">Forms a heterodimer with the catalytic subunit Mettl1. Interacts with mei-P26 and weakly interacts with bgcn; required for the function or formation of the mei-P26-bgcn-bam-sxl complex. Interacts with nanos; may be involved in mei-P26-dependent derepression of the BMP signaling pathway. Interacts with Myc; the interaction may be mediated by mei-P26 and may be involved in the regulation of ribosome biogenesis.</text>
</comment>
<dbReference type="InterPro" id="IPR015943">
    <property type="entry name" value="WD40/YVTN_repeat-like_dom_sf"/>
</dbReference>
<dbReference type="PROSITE" id="PS50294">
    <property type="entry name" value="WD_REPEATS_REGION"/>
    <property type="match status" value="1"/>
</dbReference>
<accession>A0A8J9YC14</accession>
<dbReference type="OrthoDB" id="371245at2759"/>
<comment type="subcellular location">
    <subcellularLocation>
        <location evidence="1">Nucleus</location>
    </subcellularLocation>
</comment>
<evidence type="ECO:0000256" key="3">
    <source>
        <dbReference type="ARBA" id="ARBA00022694"/>
    </source>
</evidence>
<proteinExistence type="inferred from homology"/>
<dbReference type="GO" id="GO:0006400">
    <property type="term" value="P:tRNA modification"/>
    <property type="evidence" value="ECO:0007669"/>
    <property type="project" value="TreeGrafter"/>
</dbReference>
<dbReference type="Proteomes" id="UP000838878">
    <property type="component" value="Chromosome 5"/>
</dbReference>
<keyword evidence="5" id="KW-0539">Nucleus</keyword>
<dbReference type="GO" id="GO:0036265">
    <property type="term" value="P:RNA (guanine-N7)-methylation"/>
    <property type="evidence" value="ECO:0007669"/>
    <property type="project" value="InterPro"/>
</dbReference>
<keyword evidence="3" id="KW-0819">tRNA processing</keyword>
<organism evidence="9 10">
    <name type="scientific">Brenthis ino</name>
    <name type="common">lesser marbled fritillary</name>
    <dbReference type="NCBI Taxonomy" id="405034"/>
    <lineage>
        <taxon>Eukaryota</taxon>
        <taxon>Metazoa</taxon>
        <taxon>Ecdysozoa</taxon>
        <taxon>Arthropoda</taxon>
        <taxon>Hexapoda</taxon>
        <taxon>Insecta</taxon>
        <taxon>Pterygota</taxon>
        <taxon>Neoptera</taxon>
        <taxon>Endopterygota</taxon>
        <taxon>Lepidoptera</taxon>
        <taxon>Glossata</taxon>
        <taxon>Ditrysia</taxon>
        <taxon>Papilionoidea</taxon>
        <taxon>Nymphalidae</taxon>
        <taxon>Heliconiinae</taxon>
        <taxon>Argynnini</taxon>
        <taxon>Brenthis</taxon>
    </lineage>
</organism>
<dbReference type="AlphaFoldDB" id="A0A8J9YC14"/>
<dbReference type="PANTHER" id="PTHR16288:SF0">
    <property type="entry name" value="TRNA (GUANINE-N(7)-)-METHYLTRANSFERASE NON-CATALYTIC SUBUNIT WDR4"/>
    <property type="match status" value="1"/>
</dbReference>
<dbReference type="Pfam" id="PF00400">
    <property type="entry name" value="WD40"/>
    <property type="match status" value="1"/>
</dbReference>
<evidence type="ECO:0000256" key="5">
    <source>
        <dbReference type="ARBA" id="ARBA00023242"/>
    </source>
</evidence>
<evidence type="ECO:0000256" key="4">
    <source>
        <dbReference type="ARBA" id="ARBA00022737"/>
    </source>
</evidence>
<dbReference type="SUPFAM" id="SSF50978">
    <property type="entry name" value="WD40 repeat-like"/>
    <property type="match status" value="1"/>
</dbReference>
<comment type="function">
    <text evidence="6">Required for the Mettl1-dependent formation of N(7)-methylguanine at position 46 (m7G46) in tRNA. In the Mettl1-wuho methyltransferase complex, it is required to stabilize and induce conformational changes of the catalytic subunit. Required for binding of nanos mRNA and repression of translation by the mei-P26-bgcn-bam-sxl complex. May cooperate with mei-P26 and nanos to derepress the BMP signaling pathway. May cooperate with mei-P26 to suppress expression of a subset of microRNAs. May cooperate with mei-P26 to regulate bam expression levels in germline cells during gametogenesis. Required to promote mitosis to meiosis transition during gametogenesis. May regulate germline cell division in part by regulating ribosome biogenesis.</text>
</comment>
<dbReference type="PANTHER" id="PTHR16288">
    <property type="entry name" value="WD40 REPEAT PROTEIN 4"/>
    <property type="match status" value="1"/>
</dbReference>
<protein>
    <recommendedName>
        <fullName evidence="11">tRNA (guanine-N(7)-)-methyltransferase non-catalytic subunit wuho</fullName>
    </recommendedName>
</protein>
<dbReference type="GO" id="GO:0043527">
    <property type="term" value="C:tRNA methyltransferase complex"/>
    <property type="evidence" value="ECO:0007669"/>
    <property type="project" value="TreeGrafter"/>
</dbReference>
<sequence>MTLMEVSDNIIAVANGSYVDYYDYTSHKMLQLKLNAPAQDDDFVIDIVISHDNKLLAVLFSSSKRLLIYEIPELNIVQSFTLPRSASKIRFGVNNNQIFVADKTGDVLIYDIFKEDKGTKLLGHLSLLLNVLQTNDGQYIITCDRDEKIKVSCYPNTYTIQTYCMGHKEFVNNIELVPHTTGILISTSGDGTVKVWNYTNGKLLYTIDTYSDIKNNEELKQEFSKFMDAECVEINSLPIVDCTIVQFDECSSLISVTVHSYNKVLIYYLKSINEEFSHNLVSELPLERFPAAIKFHMSSLFVYDKVDLKVLEYNISFKNECFSIHLAKQIKVFENEDINMETKSDHNAIKVLFKRKFDNVQEYQERKKLRLENN</sequence>
<evidence type="ECO:0000313" key="10">
    <source>
        <dbReference type="Proteomes" id="UP000838878"/>
    </source>
</evidence>
<dbReference type="InterPro" id="IPR028884">
    <property type="entry name" value="Trm82"/>
</dbReference>
<feature type="repeat" description="WD" evidence="8">
    <location>
        <begin position="164"/>
        <end position="206"/>
    </location>
</feature>
<evidence type="ECO:0000256" key="6">
    <source>
        <dbReference type="ARBA" id="ARBA00093337"/>
    </source>
</evidence>
<name>A0A8J9YC14_9NEOP</name>
<dbReference type="HAMAP" id="MF_03056">
    <property type="entry name" value="TRM82"/>
    <property type="match status" value="1"/>
</dbReference>
<evidence type="ECO:0000313" key="9">
    <source>
        <dbReference type="EMBL" id="CAH0725174.1"/>
    </source>
</evidence>
<evidence type="ECO:0000256" key="8">
    <source>
        <dbReference type="PROSITE-ProRule" id="PRU00221"/>
    </source>
</evidence>